<protein>
    <recommendedName>
        <fullName evidence="3 8">Diaminopimelate epimerase</fullName>
        <shortName evidence="8">DAP epimerase</shortName>
        <ecNumber evidence="3 8">5.1.1.7</ecNumber>
    </recommendedName>
    <alternativeName>
        <fullName evidence="8">PLP-independent amino acid racemase</fullName>
    </alternativeName>
</protein>
<gene>
    <name evidence="8 10" type="primary">dapF</name>
    <name evidence="10" type="ORF">OLX77_05715</name>
</gene>
<evidence type="ECO:0000256" key="9">
    <source>
        <dbReference type="PROSITE-ProRule" id="PRU10125"/>
    </source>
</evidence>
<comment type="subunit">
    <text evidence="8">Homodimer.</text>
</comment>
<dbReference type="SUPFAM" id="SSF54506">
    <property type="entry name" value="Diaminopimelate epimerase-like"/>
    <property type="match status" value="2"/>
</dbReference>
<sequence>MNIKFPINFTKMSGTGNDFILIDHRTPFLSREEMPGFAKAVCERRVSVGADGLILIEKSESADFRWQFLNGDGSWAEMCGNGARCAARFAHSQGIAPARMRFETVAGLIEAEVTGSSVKLKMTPPNTLRLAEKIEVNGAEQLVHSLNTGVPHAVLFMEDIQQAPVLDWGRTLRFHQHFQPAGTNVNFVQPQTGKGLIVRTYERGVEGETLACGTGAVASAIIAGLLGQVQPPVTVTTSGGEQLIIHYALSGQEISEVYLEGPAHFIYEGQLHEEAIRTKS</sequence>
<feature type="site" description="Could be important to modulate the pK values of the two catalytic cysteine residues" evidence="8">
    <location>
        <position position="152"/>
    </location>
</feature>
<dbReference type="HAMAP" id="MF_00197">
    <property type="entry name" value="DAP_epimerase"/>
    <property type="match status" value="1"/>
</dbReference>
<dbReference type="GO" id="GO:0005829">
    <property type="term" value="C:cytosol"/>
    <property type="evidence" value="ECO:0007669"/>
    <property type="project" value="TreeGrafter"/>
</dbReference>
<keyword evidence="8" id="KW-0963">Cytoplasm</keyword>
<comment type="function">
    <text evidence="8">Catalyzes the stereoinversion of LL-2,6-diaminopimelate (L,L-DAP) to meso-diaminopimelate (meso-DAP), a precursor of L-lysine and an essential component of the bacterial peptidoglycan.</text>
</comment>
<dbReference type="Proteomes" id="UP001154240">
    <property type="component" value="Unassembled WGS sequence"/>
</dbReference>
<dbReference type="AlphaFoldDB" id="A0A9X4RL38"/>
<dbReference type="Gene3D" id="3.10.310.10">
    <property type="entry name" value="Diaminopimelate Epimerase, Chain A, domain 1"/>
    <property type="match status" value="2"/>
</dbReference>
<dbReference type="GO" id="GO:0008837">
    <property type="term" value="F:diaminopimelate epimerase activity"/>
    <property type="evidence" value="ECO:0007669"/>
    <property type="project" value="UniProtKB-UniRule"/>
</dbReference>
<evidence type="ECO:0000256" key="7">
    <source>
        <dbReference type="ARBA" id="ARBA00051712"/>
    </source>
</evidence>
<reference evidence="10" key="2">
    <citation type="submission" date="2022-10" db="EMBL/GenBank/DDBJ databases">
        <authorList>
            <person name="Aronson H.S."/>
        </authorList>
    </citation>
    <scope>NUCLEOTIDE SEQUENCE</scope>
    <source>
        <strain evidence="10">RS19-109</strain>
    </source>
</reference>
<dbReference type="NCBIfam" id="TIGR00652">
    <property type="entry name" value="DapF"/>
    <property type="match status" value="1"/>
</dbReference>
<feature type="binding site" evidence="8">
    <location>
        <position position="17"/>
    </location>
    <ligand>
        <name>substrate</name>
    </ligand>
</feature>
<keyword evidence="5 8" id="KW-0457">Lysine biosynthesis</keyword>
<accession>A0A9X4RL38</accession>
<keyword evidence="6 8" id="KW-0413">Isomerase</keyword>
<evidence type="ECO:0000313" key="10">
    <source>
        <dbReference type="EMBL" id="MDG4475656.1"/>
    </source>
</evidence>
<proteinExistence type="inferred from homology"/>
<evidence type="ECO:0000256" key="8">
    <source>
        <dbReference type="HAMAP-Rule" id="MF_00197"/>
    </source>
</evidence>
<dbReference type="RefSeq" id="WP_307632629.1">
    <property type="nucleotide sequence ID" value="NZ_JAPHEH010000001.1"/>
</dbReference>
<name>A0A9X4RL38_9BACT</name>
<keyword evidence="4 8" id="KW-0028">Amino-acid biosynthesis</keyword>
<feature type="site" description="Could be important to modulate the pK values of the two catalytic cysteine residues" evidence="8">
    <location>
        <position position="202"/>
    </location>
</feature>
<comment type="similarity">
    <text evidence="2 8">Belongs to the diaminopimelate epimerase family.</text>
</comment>
<comment type="caution">
    <text evidence="10">The sequence shown here is derived from an EMBL/GenBank/DDBJ whole genome shotgun (WGS) entry which is preliminary data.</text>
</comment>
<dbReference type="EMBL" id="JAPHEH010000001">
    <property type="protein sequence ID" value="MDG4475656.1"/>
    <property type="molecule type" value="Genomic_DNA"/>
</dbReference>
<dbReference type="GO" id="GO:0009089">
    <property type="term" value="P:lysine biosynthetic process via diaminopimelate"/>
    <property type="evidence" value="ECO:0007669"/>
    <property type="project" value="UniProtKB-UniRule"/>
</dbReference>
<feature type="binding site" evidence="8">
    <location>
        <position position="70"/>
    </location>
    <ligand>
        <name>substrate</name>
    </ligand>
</feature>
<feature type="active site" description="Proton donor" evidence="8">
    <location>
        <position position="79"/>
    </location>
</feature>
<feature type="binding site" evidence="8">
    <location>
        <begin position="80"/>
        <end position="81"/>
    </location>
    <ligand>
        <name>substrate</name>
    </ligand>
</feature>
<dbReference type="InterPro" id="IPR018510">
    <property type="entry name" value="DAP_epimerase_AS"/>
</dbReference>
<organism evidence="10 11">
    <name type="scientific">Thiovibrio frasassiensis</name>
    <dbReference type="NCBI Taxonomy" id="2984131"/>
    <lineage>
        <taxon>Bacteria</taxon>
        <taxon>Pseudomonadati</taxon>
        <taxon>Thermodesulfobacteriota</taxon>
        <taxon>Desulfobulbia</taxon>
        <taxon>Desulfobulbales</taxon>
        <taxon>Thiovibrionaceae</taxon>
        <taxon>Thiovibrio</taxon>
    </lineage>
</organism>
<feature type="binding site" evidence="8">
    <location>
        <position position="184"/>
    </location>
    <ligand>
        <name>substrate</name>
    </ligand>
</feature>
<dbReference type="PROSITE" id="PS01326">
    <property type="entry name" value="DAP_EPIMERASE"/>
    <property type="match status" value="1"/>
</dbReference>
<feature type="active site" description="Proton acceptor" evidence="8">
    <location>
        <position position="212"/>
    </location>
</feature>
<keyword evidence="11" id="KW-1185">Reference proteome</keyword>
<comment type="caution">
    <text evidence="8">Lacks conserved residue(s) required for the propagation of feature annotation.</text>
</comment>
<feature type="binding site" evidence="8">
    <location>
        <begin position="202"/>
        <end position="203"/>
    </location>
    <ligand>
        <name>substrate</name>
    </ligand>
</feature>
<dbReference type="Pfam" id="PF01678">
    <property type="entry name" value="DAP_epimerase"/>
    <property type="match status" value="2"/>
</dbReference>
<comment type="catalytic activity">
    <reaction evidence="7 8">
        <text>(2S,6S)-2,6-diaminopimelate = meso-2,6-diaminopimelate</text>
        <dbReference type="Rhea" id="RHEA:15393"/>
        <dbReference type="ChEBI" id="CHEBI:57609"/>
        <dbReference type="ChEBI" id="CHEBI:57791"/>
        <dbReference type="EC" id="5.1.1.7"/>
    </reaction>
</comment>
<feature type="active site" evidence="9">
    <location>
        <position position="79"/>
    </location>
</feature>
<evidence type="ECO:0000256" key="4">
    <source>
        <dbReference type="ARBA" id="ARBA00022605"/>
    </source>
</evidence>
<dbReference type="EC" id="5.1.1.7" evidence="3 8"/>
<evidence type="ECO:0000256" key="3">
    <source>
        <dbReference type="ARBA" id="ARBA00013080"/>
    </source>
</evidence>
<evidence type="ECO:0000256" key="5">
    <source>
        <dbReference type="ARBA" id="ARBA00023154"/>
    </source>
</evidence>
<dbReference type="PANTHER" id="PTHR31689:SF0">
    <property type="entry name" value="DIAMINOPIMELATE EPIMERASE"/>
    <property type="match status" value="1"/>
</dbReference>
<comment type="pathway">
    <text evidence="1 8">Amino-acid biosynthesis; L-lysine biosynthesis via DAP pathway; DL-2,6-diaminopimelate from LL-2,6-diaminopimelate: step 1/1.</text>
</comment>
<comment type="subcellular location">
    <subcellularLocation>
        <location evidence="8">Cytoplasm</location>
    </subcellularLocation>
</comment>
<feature type="binding site" evidence="8">
    <location>
        <begin position="213"/>
        <end position="214"/>
    </location>
    <ligand>
        <name>substrate</name>
    </ligand>
</feature>
<dbReference type="PANTHER" id="PTHR31689">
    <property type="entry name" value="DIAMINOPIMELATE EPIMERASE, CHLOROPLASTIC"/>
    <property type="match status" value="1"/>
</dbReference>
<evidence type="ECO:0000256" key="6">
    <source>
        <dbReference type="ARBA" id="ARBA00023235"/>
    </source>
</evidence>
<evidence type="ECO:0000256" key="2">
    <source>
        <dbReference type="ARBA" id="ARBA00010219"/>
    </source>
</evidence>
<reference evidence="10" key="1">
    <citation type="journal article" date="2022" name="bioRxiv">
        <title>Thiovibrio frasassiensisgen. nov., sp. nov., an autotrophic, elemental sulfur disproportionating bacterium isolated from sulfidic karst sediment, and proposal of Thiovibrionaceae fam. nov.</title>
        <authorList>
            <person name="Aronson H."/>
            <person name="Thomas C."/>
            <person name="Bhattacharyya M."/>
            <person name="Eckstein S."/>
            <person name="Jensen S."/>
            <person name="Barco R."/>
            <person name="Macalady J."/>
            <person name="Amend J."/>
        </authorList>
    </citation>
    <scope>NUCLEOTIDE SEQUENCE</scope>
    <source>
        <strain evidence="10">RS19-109</strain>
    </source>
</reference>
<dbReference type="InterPro" id="IPR001653">
    <property type="entry name" value="DAP_epimerase_DapF"/>
</dbReference>
<evidence type="ECO:0000256" key="1">
    <source>
        <dbReference type="ARBA" id="ARBA00005196"/>
    </source>
</evidence>
<evidence type="ECO:0000313" key="11">
    <source>
        <dbReference type="Proteomes" id="UP001154240"/>
    </source>
</evidence>